<feature type="domain" description="Glycoside hydrolase family 29 N-terminal" evidence="7">
    <location>
        <begin position="24"/>
        <end position="337"/>
    </location>
</feature>
<dbReference type="PANTHER" id="PTHR10030">
    <property type="entry name" value="ALPHA-L-FUCOSIDASE"/>
    <property type="match status" value="1"/>
</dbReference>
<gene>
    <name evidence="8" type="ORF">ACFPYJ_31800</name>
</gene>
<keyword evidence="9" id="KW-1185">Reference proteome</keyword>
<keyword evidence="4" id="KW-0732">Signal</keyword>
<dbReference type="Gene3D" id="3.20.20.80">
    <property type="entry name" value="Glycosidases"/>
    <property type="match status" value="1"/>
</dbReference>
<dbReference type="EC" id="3.2.1.51" evidence="3"/>
<reference evidence="9" key="1">
    <citation type="journal article" date="2019" name="Int. J. Syst. Evol. Microbiol.">
        <title>The Global Catalogue of Microorganisms (GCM) 10K type strain sequencing project: providing services to taxonomists for standard genome sequencing and annotation.</title>
        <authorList>
            <consortium name="The Broad Institute Genomics Platform"/>
            <consortium name="The Broad Institute Genome Sequencing Center for Infectious Disease"/>
            <person name="Wu L."/>
            <person name="Ma J."/>
        </authorList>
    </citation>
    <scope>NUCLEOTIDE SEQUENCE [LARGE SCALE GENOMIC DNA]</scope>
    <source>
        <strain evidence="9">CGMCC 1.3240</strain>
    </source>
</reference>
<evidence type="ECO:0000256" key="3">
    <source>
        <dbReference type="ARBA" id="ARBA00012662"/>
    </source>
</evidence>
<dbReference type="Proteomes" id="UP001596047">
    <property type="component" value="Unassembled WGS sequence"/>
</dbReference>
<dbReference type="InterPro" id="IPR017853">
    <property type="entry name" value="GH"/>
</dbReference>
<dbReference type="InterPro" id="IPR057739">
    <property type="entry name" value="Glyco_hydro_29_N"/>
</dbReference>
<keyword evidence="5" id="KW-0378">Hydrolase</keyword>
<dbReference type="InterPro" id="IPR016286">
    <property type="entry name" value="FUC_metazoa-typ"/>
</dbReference>
<dbReference type="PRINTS" id="PR00741">
    <property type="entry name" value="GLHYDRLASE29"/>
</dbReference>
<evidence type="ECO:0000256" key="6">
    <source>
        <dbReference type="ARBA" id="ARBA00023295"/>
    </source>
</evidence>
<keyword evidence="6" id="KW-0326">Glycosidase</keyword>
<dbReference type="RefSeq" id="WP_379192376.1">
    <property type="nucleotide sequence ID" value="NZ_JBHSOW010000130.1"/>
</dbReference>
<evidence type="ECO:0000313" key="8">
    <source>
        <dbReference type="EMBL" id="MFC5653626.1"/>
    </source>
</evidence>
<name>A0ABW0WAT6_9BACL</name>
<dbReference type="PIRSF" id="PIRSF001092">
    <property type="entry name" value="Alpha-L-fucosidase"/>
    <property type="match status" value="1"/>
</dbReference>
<evidence type="ECO:0000259" key="7">
    <source>
        <dbReference type="Pfam" id="PF01120"/>
    </source>
</evidence>
<comment type="similarity">
    <text evidence="2">Belongs to the glycosyl hydrolase 29 family.</text>
</comment>
<organism evidence="8 9">
    <name type="scientific">Paenibacillus solisilvae</name>
    <dbReference type="NCBI Taxonomy" id="2486751"/>
    <lineage>
        <taxon>Bacteria</taxon>
        <taxon>Bacillati</taxon>
        <taxon>Bacillota</taxon>
        <taxon>Bacilli</taxon>
        <taxon>Bacillales</taxon>
        <taxon>Paenibacillaceae</taxon>
        <taxon>Paenibacillus</taxon>
    </lineage>
</organism>
<sequence length="448" mass="52029">MKESGESMTMTMKDHDPEVLQTTGDSAWFTQDRFGLFIHWGLYSMGARHEWLQSRERMGLEKYSKYFKRFDPDLYDPHMWAELASEAGMRYMVATTKHHEGFCLWDSAHTGYKATNTPAGRDLLSPMVDAFRERDMRIGFYHSLIDWHHPHYTVDPKHPLRFDQQFIEESKRRDFAQYRAYLHAQTKELLTRFGSIDLLFYDFSFPEEAGLPGKGKEDWGSEELVRLIRSLQPQILLNDRLQTGGDITTPEQYMPKEWVKLNGKKVVWETCHTFSGSWGYYRDEESWKSVESLVKMLIDAVSKGGNLLLNIGPNARGEIDERSIDRLKSIGKWMKRHSRSIYGCTEAPGTFDCPQDCRLTYNPSTNRMYVHVYSWPFKNIHLKGFAGKVEYAQLLNDASEIKFKEGVVESSMIDGAYRESRDESTLMLSIPVKKPDVTVPVIELFLKS</sequence>
<evidence type="ECO:0000256" key="5">
    <source>
        <dbReference type="ARBA" id="ARBA00022801"/>
    </source>
</evidence>
<dbReference type="SMART" id="SM00812">
    <property type="entry name" value="Alpha_L_fucos"/>
    <property type="match status" value="1"/>
</dbReference>
<evidence type="ECO:0000256" key="2">
    <source>
        <dbReference type="ARBA" id="ARBA00007951"/>
    </source>
</evidence>
<dbReference type="SUPFAM" id="SSF51445">
    <property type="entry name" value="(Trans)glycosidases"/>
    <property type="match status" value="1"/>
</dbReference>
<protein>
    <recommendedName>
        <fullName evidence="3">alpha-L-fucosidase</fullName>
        <ecNumber evidence="3">3.2.1.51</ecNumber>
    </recommendedName>
</protein>
<evidence type="ECO:0000256" key="1">
    <source>
        <dbReference type="ARBA" id="ARBA00004071"/>
    </source>
</evidence>
<proteinExistence type="inferred from homology"/>
<accession>A0ABW0WAT6</accession>
<comment type="caution">
    <text evidence="8">The sequence shown here is derived from an EMBL/GenBank/DDBJ whole genome shotgun (WGS) entry which is preliminary data.</text>
</comment>
<comment type="function">
    <text evidence="1">Alpha-L-fucosidase is responsible for hydrolyzing the alpha-1,6-linked fucose joined to the reducing-end N-acetylglucosamine of the carbohydrate moieties of glycoproteins.</text>
</comment>
<evidence type="ECO:0000313" key="9">
    <source>
        <dbReference type="Proteomes" id="UP001596047"/>
    </source>
</evidence>
<dbReference type="Pfam" id="PF01120">
    <property type="entry name" value="Alpha_L_fucos"/>
    <property type="match status" value="1"/>
</dbReference>
<evidence type="ECO:0000256" key="4">
    <source>
        <dbReference type="ARBA" id="ARBA00022729"/>
    </source>
</evidence>
<dbReference type="EMBL" id="JBHSOW010000130">
    <property type="protein sequence ID" value="MFC5653626.1"/>
    <property type="molecule type" value="Genomic_DNA"/>
</dbReference>
<dbReference type="PANTHER" id="PTHR10030:SF37">
    <property type="entry name" value="ALPHA-L-FUCOSIDASE-RELATED"/>
    <property type="match status" value="1"/>
</dbReference>
<dbReference type="InterPro" id="IPR000933">
    <property type="entry name" value="Glyco_hydro_29"/>
</dbReference>